<feature type="transmembrane region" description="Helical" evidence="1">
    <location>
        <begin position="6"/>
        <end position="29"/>
    </location>
</feature>
<reference evidence="2" key="1">
    <citation type="submission" date="2021-02" db="EMBL/GenBank/DDBJ databases">
        <authorList>
            <person name="Nowell W R."/>
        </authorList>
    </citation>
    <scope>NUCLEOTIDE SEQUENCE</scope>
</reference>
<proteinExistence type="predicted"/>
<gene>
    <name evidence="2" type="ORF">XAT740_LOCUS42589</name>
</gene>
<evidence type="ECO:0000256" key="1">
    <source>
        <dbReference type="SAM" id="Phobius"/>
    </source>
</evidence>
<organism evidence="2 3">
    <name type="scientific">Adineta ricciae</name>
    <name type="common">Rotifer</name>
    <dbReference type="NCBI Taxonomy" id="249248"/>
    <lineage>
        <taxon>Eukaryota</taxon>
        <taxon>Metazoa</taxon>
        <taxon>Spiralia</taxon>
        <taxon>Gnathifera</taxon>
        <taxon>Rotifera</taxon>
        <taxon>Eurotatoria</taxon>
        <taxon>Bdelloidea</taxon>
        <taxon>Adinetida</taxon>
        <taxon>Adinetidae</taxon>
        <taxon>Adineta</taxon>
    </lineage>
</organism>
<dbReference type="EMBL" id="CAJNOR010005128">
    <property type="protein sequence ID" value="CAF1546963.1"/>
    <property type="molecule type" value="Genomic_DNA"/>
</dbReference>
<protein>
    <submittedName>
        <fullName evidence="2">Uncharacterized protein</fullName>
    </submittedName>
</protein>
<accession>A0A815WSH5</accession>
<evidence type="ECO:0000313" key="3">
    <source>
        <dbReference type="Proteomes" id="UP000663828"/>
    </source>
</evidence>
<name>A0A815WSH5_ADIRI</name>
<evidence type="ECO:0000313" key="2">
    <source>
        <dbReference type="EMBL" id="CAF1546963.1"/>
    </source>
</evidence>
<sequence length="116" mass="13369">MSKYFGLYLILFVMICLNLIISISARTIIVDKQNPKEFNTALSERLGFIPDYFVVHHQSDIDADNEGNADHDVDNYEKRNLGMKLASLFARSEPRYTIAFPSLLRSRRSTIKKNNI</sequence>
<dbReference type="AlphaFoldDB" id="A0A815WSH5"/>
<keyword evidence="1" id="KW-1133">Transmembrane helix</keyword>
<comment type="caution">
    <text evidence="2">The sequence shown here is derived from an EMBL/GenBank/DDBJ whole genome shotgun (WGS) entry which is preliminary data.</text>
</comment>
<dbReference type="Proteomes" id="UP000663828">
    <property type="component" value="Unassembled WGS sequence"/>
</dbReference>
<keyword evidence="3" id="KW-1185">Reference proteome</keyword>
<keyword evidence="1" id="KW-0472">Membrane</keyword>
<keyword evidence="1" id="KW-0812">Transmembrane</keyword>